<reference evidence="1" key="1">
    <citation type="submission" date="2021-05" db="EMBL/GenBank/DDBJ databases">
        <authorList>
            <person name="Scholz U."/>
            <person name="Mascher M."/>
            <person name="Fiebig A."/>
        </authorList>
    </citation>
    <scope>NUCLEOTIDE SEQUENCE [LARGE SCALE GENOMIC DNA]</scope>
</reference>
<evidence type="ECO:0000313" key="1">
    <source>
        <dbReference type="EnsemblPlants" id="AVESA.00010b.r2.4AG0613300.1.CDS"/>
    </source>
</evidence>
<organism evidence="1 2">
    <name type="scientific">Avena sativa</name>
    <name type="common">Oat</name>
    <dbReference type="NCBI Taxonomy" id="4498"/>
    <lineage>
        <taxon>Eukaryota</taxon>
        <taxon>Viridiplantae</taxon>
        <taxon>Streptophyta</taxon>
        <taxon>Embryophyta</taxon>
        <taxon>Tracheophyta</taxon>
        <taxon>Spermatophyta</taxon>
        <taxon>Magnoliopsida</taxon>
        <taxon>Liliopsida</taxon>
        <taxon>Poales</taxon>
        <taxon>Poaceae</taxon>
        <taxon>BOP clade</taxon>
        <taxon>Pooideae</taxon>
        <taxon>Poodae</taxon>
        <taxon>Poeae</taxon>
        <taxon>Poeae Chloroplast Group 1 (Aveneae type)</taxon>
        <taxon>Aveninae</taxon>
        <taxon>Avena</taxon>
    </lineage>
</organism>
<proteinExistence type="predicted"/>
<protein>
    <submittedName>
        <fullName evidence="1">Uncharacterized protein</fullName>
    </submittedName>
</protein>
<sequence>MDLATGAMGSLLPKLVQLLGEEYKLHKGIKGDIKFLEGELRSMHAALRKVGDVQRDQLDELVKIWADEVRDLSYDMEDLADSFLVRVQGFEPDTNSHKLKRLVKQMGDLLTKGKTRHKIAGEIKDIKARVKEVADRRDRYRVDSIVANPAATTAIDPRLLMLYKPNQEIVGAEEARDELIKRLTDGDDAVSKLQLKILSIFGFGGLGKTTLAKEVYDRLQAQYACKAFVVVGRNPDVKKVLKDILLGIDKQKYMDFNLATLDEKQLIDELREQLVNKRYFIVIDDIWDTETWGIIRCAFMDSDCGSRIITTTRIFEVAQKAGDVYRIKPLSRKKSEELFYTRLSGDKNKCHYDQQVELSEKILRKCGGVPLAIIAIASLLASKPMDDWSKVYNSIGFGSGHNKDVENMRKILLYSYYDMPSYLRTCLLHLSIHAEDAYIYKVDTIWKWMAEGFVHEEPDMGSFEVGKRYFDELINRSMIRPYQFKSHGPAIGCYVHDMVLDMICSLSKEENFVSILGSDEKHTSLQGNVRRLAIQSGVIDKDGPLASTRTQQLRLFNATSCVIGVMPPLENFQALRVLDLYECTYLDGHSCNLEHLGKLLQLRYLGLCGTPITKLPGEIGDLKFLQTLNIIATRIRELPLGVSLLRQLRCLRMCLCPVRVPEWIGNLTSLEHLAVDNVGQSPNFVKELGKLTELRRLIINIGELGADSWKCKAFVESLDKLQKIQLLHISSREEANLDTHVPSRQLRDLTLSTSSPRLPAWINTSLVPNLTYLSVTLKAVTAQDVVILGMLPELLTMELLVNTSKGGYSSPCECSEGAFPKLKHSDTPAPLLALKGAMPSVESVCFEVYVRSLKDSNFDFDFSSLGNLPLLEKATVDVVCTGATVREVEEAEAAVRRAVQVHPNRPFLVLERMGEVIPAPSTVPGET</sequence>
<dbReference type="Proteomes" id="UP001732700">
    <property type="component" value="Chromosome 4A"/>
</dbReference>
<dbReference type="EnsemblPlants" id="AVESA.00010b.r2.4AG0613300.1">
    <property type="protein sequence ID" value="AVESA.00010b.r2.4AG0613300.1.CDS"/>
    <property type="gene ID" value="AVESA.00010b.r2.4AG0613300"/>
</dbReference>
<keyword evidence="2" id="KW-1185">Reference proteome</keyword>
<reference evidence="1" key="2">
    <citation type="submission" date="2025-09" db="UniProtKB">
        <authorList>
            <consortium name="EnsemblPlants"/>
        </authorList>
    </citation>
    <scope>IDENTIFICATION</scope>
</reference>
<name>A0ACD5WD11_AVESA</name>
<accession>A0ACD5WD11</accession>
<evidence type="ECO:0000313" key="2">
    <source>
        <dbReference type="Proteomes" id="UP001732700"/>
    </source>
</evidence>